<keyword evidence="3" id="KW-1185">Reference proteome</keyword>
<gene>
    <name evidence="2" type="ORF">TARUN_10014</name>
</gene>
<protein>
    <submittedName>
        <fullName evidence="2">Uncharacterized protein</fullName>
    </submittedName>
</protein>
<evidence type="ECO:0000313" key="2">
    <source>
        <dbReference type="EMBL" id="RFU72244.1"/>
    </source>
</evidence>
<feature type="region of interest" description="Disordered" evidence="1">
    <location>
        <begin position="1"/>
        <end position="107"/>
    </location>
</feature>
<comment type="caution">
    <text evidence="2">The sequence shown here is derived from an EMBL/GenBank/DDBJ whole genome shotgun (WGS) entry which is preliminary data.</text>
</comment>
<accession>A0A395N8N8</accession>
<name>A0A395N8N8_TRIAR</name>
<proteinExistence type="predicted"/>
<feature type="compositionally biased region" description="Pro residues" evidence="1">
    <location>
        <begin position="1"/>
        <end position="10"/>
    </location>
</feature>
<dbReference type="EMBL" id="PXOA01000913">
    <property type="protein sequence ID" value="RFU72244.1"/>
    <property type="molecule type" value="Genomic_DNA"/>
</dbReference>
<evidence type="ECO:0000313" key="3">
    <source>
        <dbReference type="Proteomes" id="UP000266272"/>
    </source>
</evidence>
<dbReference type="Proteomes" id="UP000266272">
    <property type="component" value="Unassembled WGS sequence"/>
</dbReference>
<reference evidence="2 3" key="1">
    <citation type="journal article" date="2018" name="PLoS Pathog.">
        <title>Evolution of structural diversity of trichothecenes, a family of toxins produced by plant pathogenic and entomopathogenic fungi.</title>
        <authorList>
            <person name="Proctor R.H."/>
            <person name="McCormick S.P."/>
            <person name="Kim H.S."/>
            <person name="Cardoza R.E."/>
            <person name="Stanley A.M."/>
            <person name="Lindo L."/>
            <person name="Kelly A."/>
            <person name="Brown D.W."/>
            <person name="Lee T."/>
            <person name="Vaughan M.M."/>
            <person name="Alexander N.J."/>
            <person name="Busman M."/>
            <person name="Gutierrez S."/>
        </authorList>
    </citation>
    <scope>NUCLEOTIDE SEQUENCE [LARGE SCALE GENOMIC DNA]</scope>
    <source>
        <strain evidence="2 3">IBT 40837</strain>
    </source>
</reference>
<organism evidence="2 3">
    <name type="scientific">Trichoderma arundinaceum</name>
    <dbReference type="NCBI Taxonomy" id="490622"/>
    <lineage>
        <taxon>Eukaryota</taxon>
        <taxon>Fungi</taxon>
        <taxon>Dikarya</taxon>
        <taxon>Ascomycota</taxon>
        <taxon>Pezizomycotina</taxon>
        <taxon>Sordariomycetes</taxon>
        <taxon>Hypocreomycetidae</taxon>
        <taxon>Hypocreales</taxon>
        <taxon>Hypocreaceae</taxon>
        <taxon>Trichoderma</taxon>
    </lineage>
</organism>
<dbReference type="AlphaFoldDB" id="A0A395N8N8"/>
<evidence type="ECO:0000256" key="1">
    <source>
        <dbReference type="SAM" id="MobiDB-lite"/>
    </source>
</evidence>
<sequence length="107" mass="11533">MDPNTEPQPRPDSGSTPPGHDFNIEDYTRLMRGRFSNAVYDSTSRPKKPIPPPPGDSNLDNTVQKASPDVTKGMGFAKENEPPPAPPPTITSEYGAHLNEPMGSDSS</sequence>